<protein>
    <submittedName>
        <fullName evidence="1">Uncharacterized protein</fullName>
    </submittedName>
</protein>
<sequence length="150" mass="16663">MRPASQPVSPTKTMLSLIKLHRHGEFIASNTALLCGWVPAGDRVTGVGFEPCSGLHDQSKRQGGLVMMWLTPLKPSAVRLLGRPPPLGVRDFVCNWAFKMDDEYKYSLAIIFQKCLLYDMLDGCRARLHVHGPEGNNTATQASPMVEEKR</sequence>
<dbReference type="AlphaFoldDB" id="A0A6A0AGI8"/>
<reference evidence="1 2" key="1">
    <citation type="submission" date="2020-02" db="EMBL/GenBank/DDBJ databases">
        <title>Draft genome sequence of Haematococcus lacustris strain NIES-144.</title>
        <authorList>
            <person name="Morimoto D."/>
            <person name="Nakagawa S."/>
            <person name="Yoshida T."/>
            <person name="Sawayama S."/>
        </authorList>
    </citation>
    <scope>NUCLEOTIDE SEQUENCE [LARGE SCALE GENOMIC DNA]</scope>
    <source>
        <strain evidence="1 2">NIES-144</strain>
    </source>
</reference>
<dbReference type="Proteomes" id="UP000485058">
    <property type="component" value="Unassembled WGS sequence"/>
</dbReference>
<name>A0A6A0AGI8_HAELA</name>
<gene>
    <name evidence="1" type="ORF">HaLaN_31227</name>
</gene>
<keyword evidence="2" id="KW-1185">Reference proteome</keyword>
<dbReference type="EMBL" id="BLLF01006221">
    <property type="protein sequence ID" value="GFH32070.1"/>
    <property type="molecule type" value="Genomic_DNA"/>
</dbReference>
<proteinExistence type="predicted"/>
<comment type="caution">
    <text evidence="1">The sequence shown here is derived from an EMBL/GenBank/DDBJ whole genome shotgun (WGS) entry which is preliminary data.</text>
</comment>
<evidence type="ECO:0000313" key="2">
    <source>
        <dbReference type="Proteomes" id="UP000485058"/>
    </source>
</evidence>
<evidence type="ECO:0000313" key="1">
    <source>
        <dbReference type="EMBL" id="GFH32070.1"/>
    </source>
</evidence>
<organism evidence="1 2">
    <name type="scientific">Haematococcus lacustris</name>
    <name type="common">Green alga</name>
    <name type="synonym">Haematococcus pluvialis</name>
    <dbReference type="NCBI Taxonomy" id="44745"/>
    <lineage>
        <taxon>Eukaryota</taxon>
        <taxon>Viridiplantae</taxon>
        <taxon>Chlorophyta</taxon>
        <taxon>core chlorophytes</taxon>
        <taxon>Chlorophyceae</taxon>
        <taxon>CS clade</taxon>
        <taxon>Chlamydomonadales</taxon>
        <taxon>Haematococcaceae</taxon>
        <taxon>Haematococcus</taxon>
    </lineage>
</organism>
<accession>A0A6A0AGI8</accession>